<dbReference type="InterPro" id="IPR006342">
    <property type="entry name" value="FkbM_mtfrase"/>
</dbReference>
<dbReference type="InterPro" id="IPR029063">
    <property type="entry name" value="SAM-dependent_MTases_sf"/>
</dbReference>
<protein>
    <submittedName>
        <fullName evidence="2">FkbM family methyltransferase</fullName>
    </submittedName>
</protein>
<dbReference type="Proteomes" id="UP000501325">
    <property type="component" value="Chromosome"/>
</dbReference>
<dbReference type="SUPFAM" id="SSF53335">
    <property type="entry name" value="S-adenosyl-L-methionine-dependent methyltransferases"/>
    <property type="match status" value="1"/>
</dbReference>
<dbReference type="AlphaFoldDB" id="A0AB37E7F3"/>
<dbReference type="PANTHER" id="PTHR34203">
    <property type="entry name" value="METHYLTRANSFERASE, FKBM FAMILY PROTEIN"/>
    <property type="match status" value="1"/>
</dbReference>
<dbReference type="GO" id="GO:0032259">
    <property type="term" value="P:methylation"/>
    <property type="evidence" value="ECO:0007669"/>
    <property type="project" value="UniProtKB-KW"/>
</dbReference>
<evidence type="ECO:0000313" key="2">
    <source>
        <dbReference type="EMBL" id="QIH73004.1"/>
    </source>
</evidence>
<dbReference type="Gene3D" id="3.40.50.150">
    <property type="entry name" value="Vaccinia Virus protein VP39"/>
    <property type="match status" value="1"/>
</dbReference>
<proteinExistence type="predicted"/>
<dbReference type="KEGG" id="bmed:GYM46_08585"/>
<dbReference type="GO" id="GO:0008168">
    <property type="term" value="F:methyltransferase activity"/>
    <property type="evidence" value="ECO:0007669"/>
    <property type="project" value="UniProtKB-KW"/>
</dbReference>
<reference evidence="2 3" key="1">
    <citation type="submission" date="2020-01" db="EMBL/GenBank/DDBJ databases">
        <authorList>
            <person name="Wang S."/>
        </authorList>
    </citation>
    <scope>NUCLEOTIDE SEQUENCE [LARGE SCALE GENOMIC DNA]</scope>
    <source>
        <strain evidence="2 3">D151-2-6</strain>
    </source>
</reference>
<keyword evidence="2" id="KW-0489">Methyltransferase</keyword>
<dbReference type="NCBIfam" id="TIGR01444">
    <property type="entry name" value="fkbM_fam"/>
    <property type="match status" value="1"/>
</dbReference>
<evidence type="ECO:0000259" key="1">
    <source>
        <dbReference type="Pfam" id="PF05050"/>
    </source>
</evidence>
<feature type="domain" description="Methyltransferase FkbM" evidence="1">
    <location>
        <begin position="106"/>
        <end position="242"/>
    </location>
</feature>
<keyword evidence="2" id="KW-0808">Transferase</keyword>
<dbReference type="RefSeq" id="WP_154725875.1">
    <property type="nucleotide sequence ID" value="NZ_CP048751.1"/>
</dbReference>
<dbReference type="Pfam" id="PF05050">
    <property type="entry name" value="Methyltransf_21"/>
    <property type="match status" value="1"/>
</dbReference>
<name>A0AB37E7F3_9CAUL</name>
<sequence length="296" mass="33221">MERKEKTLFKRREHVPAKFSHELPLLSLDEIVGLDRYQFERRARARAASAYLGDGVVLCRVMGRYKLYVSGRDVGFGAHVVMDGIWEPWIPAFMGRQIKSGMHVADVGANHGYYTVLMAELVGPAGRVLAVEPHPETCQLLRKSVDVNGYAGRTDVVECAVGEFAGETLTLFVPENEPKNAHVLHEAREGALSIRSERLGDLLAGWPKIDFIKIDVEGAEEAALSGAAQLIERDRPMLLLEYNIYRCRNPEGLLSWLIALYGDLEELDLTGTLRPVSRSDLLDRAHTEDWMLYCSR</sequence>
<gene>
    <name evidence="2" type="ORF">GYM46_08585</name>
</gene>
<dbReference type="InterPro" id="IPR052514">
    <property type="entry name" value="SAM-dependent_MTase"/>
</dbReference>
<dbReference type="PANTHER" id="PTHR34203:SF15">
    <property type="entry name" value="SLL1173 PROTEIN"/>
    <property type="match status" value="1"/>
</dbReference>
<organism evidence="2 3">
    <name type="scientific">Brevundimonas mediterranea</name>
    <dbReference type="NCBI Taxonomy" id="74329"/>
    <lineage>
        <taxon>Bacteria</taxon>
        <taxon>Pseudomonadati</taxon>
        <taxon>Pseudomonadota</taxon>
        <taxon>Alphaproteobacteria</taxon>
        <taxon>Caulobacterales</taxon>
        <taxon>Caulobacteraceae</taxon>
        <taxon>Brevundimonas</taxon>
    </lineage>
</organism>
<dbReference type="EMBL" id="CP048751">
    <property type="protein sequence ID" value="QIH73004.1"/>
    <property type="molecule type" value="Genomic_DNA"/>
</dbReference>
<evidence type="ECO:0000313" key="3">
    <source>
        <dbReference type="Proteomes" id="UP000501325"/>
    </source>
</evidence>
<accession>A0AB37E7F3</accession>